<comment type="caution">
    <text evidence="2">The sequence shown here is derived from an EMBL/GenBank/DDBJ whole genome shotgun (WGS) entry which is preliminary data.</text>
</comment>
<dbReference type="GO" id="GO:0003824">
    <property type="term" value="F:catalytic activity"/>
    <property type="evidence" value="ECO:0007669"/>
    <property type="project" value="InterPro"/>
</dbReference>
<dbReference type="AlphaFoldDB" id="A0AAW2IW70"/>
<reference evidence="2" key="2">
    <citation type="journal article" date="2024" name="Plant">
        <title>Genomic evolution and insights into agronomic trait innovations of Sesamum species.</title>
        <authorList>
            <person name="Miao H."/>
            <person name="Wang L."/>
            <person name="Qu L."/>
            <person name="Liu H."/>
            <person name="Sun Y."/>
            <person name="Le M."/>
            <person name="Wang Q."/>
            <person name="Wei S."/>
            <person name="Zheng Y."/>
            <person name="Lin W."/>
            <person name="Duan Y."/>
            <person name="Cao H."/>
            <person name="Xiong S."/>
            <person name="Wang X."/>
            <person name="Wei L."/>
            <person name="Li C."/>
            <person name="Ma Q."/>
            <person name="Ju M."/>
            <person name="Zhao R."/>
            <person name="Li G."/>
            <person name="Mu C."/>
            <person name="Tian Q."/>
            <person name="Mei H."/>
            <person name="Zhang T."/>
            <person name="Gao T."/>
            <person name="Zhang H."/>
        </authorList>
    </citation>
    <scope>NUCLEOTIDE SEQUENCE</scope>
    <source>
        <strain evidence="2">KEN8</strain>
    </source>
</reference>
<organism evidence="2">
    <name type="scientific">Sesamum calycinum</name>
    <dbReference type="NCBI Taxonomy" id="2727403"/>
    <lineage>
        <taxon>Eukaryota</taxon>
        <taxon>Viridiplantae</taxon>
        <taxon>Streptophyta</taxon>
        <taxon>Embryophyta</taxon>
        <taxon>Tracheophyta</taxon>
        <taxon>Spermatophyta</taxon>
        <taxon>Magnoliopsida</taxon>
        <taxon>eudicotyledons</taxon>
        <taxon>Gunneridae</taxon>
        <taxon>Pentapetalae</taxon>
        <taxon>asterids</taxon>
        <taxon>lamiids</taxon>
        <taxon>Lamiales</taxon>
        <taxon>Pedaliaceae</taxon>
        <taxon>Sesamum</taxon>
    </lineage>
</organism>
<dbReference type="PANTHER" id="PTHR33710:SF71">
    <property type="entry name" value="ENDONUCLEASE_EXONUCLEASE_PHOSPHATASE DOMAIN-CONTAINING PROTEIN"/>
    <property type="match status" value="1"/>
</dbReference>
<dbReference type="PANTHER" id="PTHR33710">
    <property type="entry name" value="BNAC02G09200D PROTEIN"/>
    <property type="match status" value="1"/>
</dbReference>
<dbReference type="Gene3D" id="3.60.10.10">
    <property type="entry name" value="Endonuclease/exonuclease/phosphatase"/>
    <property type="match status" value="1"/>
</dbReference>
<gene>
    <name evidence="2" type="ORF">Scaly_2799900</name>
</gene>
<dbReference type="InterPro" id="IPR005135">
    <property type="entry name" value="Endo/exonuclease/phosphatase"/>
</dbReference>
<feature type="domain" description="Endonuclease/exonuclease/phosphatase" evidence="1">
    <location>
        <begin position="28"/>
        <end position="126"/>
    </location>
</feature>
<dbReference type="InterPro" id="IPR036691">
    <property type="entry name" value="Endo/exonu/phosph_ase_sf"/>
</dbReference>
<reference evidence="2" key="1">
    <citation type="submission" date="2020-06" db="EMBL/GenBank/DDBJ databases">
        <authorList>
            <person name="Li T."/>
            <person name="Hu X."/>
            <person name="Zhang T."/>
            <person name="Song X."/>
            <person name="Zhang H."/>
            <person name="Dai N."/>
            <person name="Sheng W."/>
            <person name="Hou X."/>
            <person name="Wei L."/>
        </authorList>
    </citation>
    <scope>NUCLEOTIDE SEQUENCE</scope>
    <source>
        <strain evidence="2">KEN8</strain>
        <tissue evidence="2">Leaf</tissue>
    </source>
</reference>
<evidence type="ECO:0000259" key="1">
    <source>
        <dbReference type="Pfam" id="PF03372"/>
    </source>
</evidence>
<name>A0AAW2IW70_9LAMI</name>
<protein>
    <recommendedName>
        <fullName evidence="1">Endonuclease/exonuclease/phosphatase domain-containing protein</fullName>
    </recommendedName>
</protein>
<dbReference type="SUPFAM" id="SSF56219">
    <property type="entry name" value="DNase I-like"/>
    <property type="match status" value="1"/>
</dbReference>
<proteinExistence type="predicted"/>
<sequence>MDFGFYRIRTALSLTEFEDDGAVISSNLCFYELADKARRQGSWDLLSYLKRQSRRVWVVVGDFNEILCDLEKQGDYSFGNPFTWCNQHPEPDIIYERLDKACADPAWRRHFSYSVVRHILVTSSDHLAILIDTENVGDTIISPSQAAFVPGRFITNNVLLAFEVNHYLRTKRWGKKGHMALKLDISKANDKVEWKLLQKVLARLGRLLVLYCRRRNGVLSCKEWRKNNTTLLKDEIQWSLRVRVEDMHDLYLGLLSVVGKSRRSMFQSIRDRILHQISGWNKRRLSQAGKEILLKAVA</sequence>
<evidence type="ECO:0000313" key="2">
    <source>
        <dbReference type="EMBL" id="KAL0286136.1"/>
    </source>
</evidence>
<dbReference type="EMBL" id="JACGWM010001894">
    <property type="protein sequence ID" value="KAL0286136.1"/>
    <property type="molecule type" value="Genomic_DNA"/>
</dbReference>
<dbReference type="Pfam" id="PF03372">
    <property type="entry name" value="Exo_endo_phos"/>
    <property type="match status" value="1"/>
</dbReference>
<accession>A0AAW2IW70</accession>